<dbReference type="CDD" id="cd00590">
    <property type="entry name" value="RRM_SF"/>
    <property type="match status" value="1"/>
</dbReference>
<evidence type="ECO:0000313" key="7">
    <source>
        <dbReference type="Proteomes" id="UP000324585"/>
    </source>
</evidence>
<dbReference type="Proteomes" id="UP000324585">
    <property type="component" value="Unassembled WGS sequence"/>
</dbReference>
<dbReference type="InterPro" id="IPR035979">
    <property type="entry name" value="RBD_domain_sf"/>
</dbReference>
<name>A0A5J4Z4U2_PORPP</name>
<keyword evidence="1 2" id="KW-0694">RNA-binding</keyword>
<dbReference type="PANTHER" id="PTHR10693">
    <property type="entry name" value="RAS GTPASE-ACTIVATING PROTEIN-BINDING PROTEIN"/>
    <property type="match status" value="1"/>
</dbReference>
<accession>A0A5J4Z4U2</accession>
<dbReference type="GO" id="GO:1990904">
    <property type="term" value="C:ribonucleoprotein complex"/>
    <property type="evidence" value="ECO:0007669"/>
    <property type="project" value="TreeGrafter"/>
</dbReference>
<dbReference type="GO" id="GO:0005829">
    <property type="term" value="C:cytosol"/>
    <property type="evidence" value="ECO:0007669"/>
    <property type="project" value="TreeGrafter"/>
</dbReference>
<feature type="domain" description="NTF2" evidence="5">
    <location>
        <begin position="58"/>
        <end position="177"/>
    </location>
</feature>
<feature type="region of interest" description="Disordered" evidence="3">
    <location>
        <begin position="1"/>
        <end position="44"/>
    </location>
</feature>
<dbReference type="InterPro" id="IPR018222">
    <property type="entry name" value="Nuclear_transport_factor_2_euk"/>
</dbReference>
<dbReference type="OMA" id="RPRGNAY"/>
<dbReference type="Gene3D" id="3.30.70.330">
    <property type="match status" value="1"/>
</dbReference>
<reference evidence="7" key="1">
    <citation type="journal article" date="2019" name="Nat. Commun.">
        <title>Expansion of phycobilisome linker gene families in mesophilic red algae.</title>
        <authorList>
            <person name="Lee J."/>
            <person name="Kim D."/>
            <person name="Bhattacharya D."/>
            <person name="Yoon H.S."/>
        </authorList>
    </citation>
    <scope>NUCLEOTIDE SEQUENCE [LARGE SCALE GENOMIC DNA]</scope>
    <source>
        <strain evidence="7">CCMP 1328</strain>
    </source>
</reference>
<evidence type="ECO:0000259" key="5">
    <source>
        <dbReference type="PROSITE" id="PS50177"/>
    </source>
</evidence>
<evidence type="ECO:0000259" key="4">
    <source>
        <dbReference type="PROSITE" id="PS50102"/>
    </source>
</evidence>
<feature type="region of interest" description="Disordered" evidence="3">
    <location>
        <begin position="216"/>
        <end position="237"/>
    </location>
</feature>
<feature type="domain" description="RRM" evidence="4">
    <location>
        <begin position="362"/>
        <end position="450"/>
    </location>
</feature>
<evidence type="ECO:0000313" key="6">
    <source>
        <dbReference type="EMBL" id="KAA8498238.1"/>
    </source>
</evidence>
<evidence type="ECO:0000256" key="3">
    <source>
        <dbReference type="SAM" id="MobiDB-lite"/>
    </source>
</evidence>
<dbReference type="SUPFAM" id="SSF54427">
    <property type="entry name" value="NTF2-like"/>
    <property type="match status" value="1"/>
</dbReference>
<dbReference type="EMBL" id="VRMN01000001">
    <property type="protein sequence ID" value="KAA8498238.1"/>
    <property type="molecule type" value="Genomic_DNA"/>
</dbReference>
<dbReference type="InterPro" id="IPR012677">
    <property type="entry name" value="Nucleotide-bd_a/b_plait_sf"/>
</dbReference>
<dbReference type="PROSITE" id="PS50102">
    <property type="entry name" value="RRM"/>
    <property type="match status" value="1"/>
</dbReference>
<dbReference type="PANTHER" id="PTHR10693:SF20">
    <property type="entry name" value="AT27578P"/>
    <property type="match status" value="1"/>
</dbReference>
<dbReference type="InterPro" id="IPR000504">
    <property type="entry name" value="RRM_dom"/>
</dbReference>
<dbReference type="Pfam" id="PF02136">
    <property type="entry name" value="NTF2"/>
    <property type="match status" value="1"/>
</dbReference>
<protein>
    <submittedName>
        <fullName evidence="6">Putative G3BP-like protein</fullName>
    </submittedName>
</protein>
<comment type="caution">
    <text evidence="6">The sequence shown here is derived from an EMBL/GenBank/DDBJ whole genome shotgun (WGS) entry which is preliminary data.</text>
</comment>
<feature type="region of interest" description="Disordered" evidence="3">
    <location>
        <begin position="271"/>
        <end position="346"/>
    </location>
</feature>
<dbReference type="AlphaFoldDB" id="A0A5J4Z4U2"/>
<sequence length="475" mass="50359">MRAASTSTMAPREFAESGSALGADPERETGASASAGQVKREEETGSYAPQHINIVKVVVQKFLHFYYLVLTQRSDELDGFYQEDSHVLHANVNTQPPSVVVAQGASQVKSVCDKLPYSHRVVRLHTVSFQPSAHGGICISVTGDIDSQPFVQTFMLAKQGESGVQMNFYVLNDVLTVLRASAGTATAQLDDSSVRGATIDGAVFLGPINSLEKDRAAAPAARDSTPFIDRKDPSAPDKILKTADVSMPHRAGEQLEHVGAAENVPSIAEDEAGEENNVESTAAPSEFLPAKPEKRPAKSSWASLLKPTDASPQEGAGPTPAVSETAPREGTPTAKSASRASHSGFRAPAAAVSQPVADVPTAVLWVSQLPPEAKSAVHLEGAAKINRNLSEHFARFGQVKKVDFRPAKGFAFVYMDSIASATRAKEAHAGGSVADGPFANHPIVVEYRRMGGGVSKNPASGDWATPRRYQSGERS</sequence>
<dbReference type="GO" id="GO:0003729">
    <property type="term" value="F:mRNA binding"/>
    <property type="evidence" value="ECO:0007669"/>
    <property type="project" value="TreeGrafter"/>
</dbReference>
<dbReference type="SUPFAM" id="SSF54928">
    <property type="entry name" value="RNA-binding domain, RBD"/>
    <property type="match status" value="1"/>
</dbReference>
<feature type="region of interest" description="Disordered" evidence="3">
    <location>
        <begin position="451"/>
        <end position="475"/>
    </location>
</feature>
<dbReference type="Pfam" id="PF00076">
    <property type="entry name" value="RRM_1"/>
    <property type="match status" value="1"/>
</dbReference>
<evidence type="ECO:0000256" key="1">
    <source>
        <dbReference type="ARBA" id="ARBA00022884"/>
    </source>
</evidence>
<dbReference type="Gene3D" id="3.10.450.50">
    <property type="match status" value="1"/>
</dbReference>
<dbReference type="InterPro" id="IPR039539">
    <property type="entry name" value="Ras_GTPase_bind_prot"/>
</dbReference>
<proteinExistence type="predicted"/>
<feature type="compositionally biased region" description="Basic and acidic residues" evidence="3">
    <location>
        <begin position="228"/>
        <end position="237"/>
    </location>
</feature>
<keyword evidence="7" id="KW-1185">Reference proteome</keyword>
<organism evidence="6 7">
    <name type="scientific">Porphyridium purpureum</name>
    <name type="common">Red alga</name>
    <name type="synonym">Porphyridium cruentum</name>
    <dbReference type="NCBI Taxonomy" id="35688"/>
    <lineage>
        <taxon>Eukaryota</taxon>
        <taxon>Rhodophyta</taxon>
        <taxon>Bangiophyceae</taxon>
        <taxon>Porphyridiales</taxon>
        <taxon>Porphyridiaceae</taxon>
        <taxon>Porphyridium</taxon>
    </lineage>
</organism>
<dbReference type="InterPro" id="IPR002075">
    <property type="entry name" value="NTF2_dom"/>
</dbReference>
<dbReference type="PROSITE" id="PS50177">
    <property type="entry name" value="NTF2_DOMAIN"/>
    <property type="match status" value="1"/>
</dbReference>
<evidence type="ECO:0000256" key="2">
    <source>
        <dbReference type="PROSITE-ProRule" id="PRU00176"/>
    </source>
</evidence>
<gene>
    <name evidence="6" type="ORF">FVE85_5823</name>
</gene>
<dbReference type="InterPro" id="IPR032710">
    <property type="entry name" value="NTF2-like_dom_sf"/>
</dbReference>